<dbReference type="Gene3D" id="3.40.630.10">
    <property type="entry name" value="Zn peptidases"/>
    <property type="match status" value="1"/>
</dbReference>
<protein>
    <recommendedName>
        <fullName evidence="4">aspartyl aminopeptidase</fullName>
        <ecNumber evidence="4">3.4.11.21</ecNumber>
    </recommendedName>
</protein>
<dbReference type="AlphaFoldDB" id="A0A4Y7T976"/>
<dbReference type="GO" id="GO:0008270">
    <property type="term" value="F:zinc ion binding"/>
    <property type="evidence" value="ECO:0007669"/>
    <property type="project" value="InterPro"/>
</dbReference>
<reference evidence="12 13" key="1">
    <citation type="journal article" date="2019" name="Nat. Ecol. Evol.">
        <title>Megaphylogeny resolves global patterns of mushroom evolution.</title>
        <authorList>
            <person name="Varga T."/>
            <person name="Krizsan K."/>
            <person name="Foldi C."/>
            <person name="Dima B."/>
            <person name="Sanchez-Garcia M."/>
            <person name="Sanchez-Ramirez S."/>
            <person name="Szollosi G.J."/>
            <person name="Szarkandi J.G."/>
            <person name="Papp V."/>
            <person name="Albert L."/>
            <person name="Andreopoulos W."/>
            <person name="Angelini C."/>
            <person name="Antonin V."/>
            <person name="Barry K.W."/>
            <person name="Bougher N.L."/>
            <person name="Buchanan P."/>
            <person name="Buyck B."/>
            <person name="Bense V."/>
            <person name="Catcheside P."/>
            <person name="Chovatia M."/>
            <person name="Cooper J."/>
            <person name="Damon W."/>
            <person name="Desjardin D."/>
            <person name="Finy P."/>
            <person name="Geml J."/>
            <person name="Haridas S."/>
            <person name="Hughes K."/>
            <person name="Justo A."/>
            <person name="Karasinski D."/>
            <person name="Kautmanova I."/>
            <person name="Kiss B."/>
            <person name="Kocsube S."/>
            <person name="Kotiranta H."/>
            <person name="LaButti K.M."/>
            <person name="Lechner B.E."/>
            <person name="Liimatainen K."/>
            <person name="Lipzen A."/>
            <person name="Lukacs Z."/>
            <person name="Mihaltcheva S."/>
            <person name="Morgado L.N."/>
            <person name="Niskanen T."/>
            <person name="Noordeloos M.E."/>
            <person name="Ohm R.A."/>
            <person name="Ortiz-Santana B."/>
            <person name="Ovrebo C."/>
            <person name="Racz N."/>
            <person name="Riley R."/>
            <person name="Savchenko A."/>
            <person name="Shiryaev A."/>
            <person name="Soop K."/>
            <person name="Spirin V."/>
            <person name="Szebenyi C."/>
            <person name="Tomsovsky M."/>
            <person name="Tulloss R.E."/>
            <person name="Uehling J."/>
            <person name="Grigoriev I.V."/>
            <person name="Vagvolgyi C."/>
            <person name="Papp T."/>
            <person name="Martin F.M."/>
            <person name="Miettinen O."/>
            <person name="Hibbett D.S."/>
            <person name="Nagy L.G."/>
        </authorList>
    </citation>
    <scope>NUCLEOTIDE SEQUENCE [LARGE SCALE GENOMIC DNA]</scope>
    <source>
        <strain evidence="12 13">FP101781</strain>
    </source>
</reference>
<dbReference type="CDD" id="cd05658">
    <property type="entry name" value="M18_DAP"/>
    <property type="match status" value="1"/>
</dbReference>
<organism evidence="12 13">
    <name type="scientific">Coprinellus micaceus</name>
    <name type="common">Glistening ink-cap mushroom</name>
    <name type="synonym">Coprinus micaceus</name>
    <dbReference type="NCBI Taxonomy" id="71717"/>
    <lineage>
        <taxon>Eukaryota</taxon>
        <taxon>Fungi</taxon>
        <taxon>Dikarya</taxon>
        <taxon>Basidiomycota</taxon>
        <taxon>Agaricomycotina</taxon>
        <taxon>Agaricomycetes</taxon>
        <taxon>Agaricomycetidae</taxon>
        <taxon>Agaricales</taxon>
        <taxon>Agaricineae</taxon>
        <taxon>Psathyrellaceae</taxon>
        <taxon>Coprinellus</taxon>
    </lineage>
</organism>
<evidence type="ECO:0000256" key="10">
    <source>
        <dbReference type="ARBA" id="ARBA00023049"/>
    </source>
</evidence>
<dbReference type="PANTHER" id="PTHR28570:SF3">
    <property type="entry name" value="ASPARTYL AMINOPEPTIDASE"/>
    <property type="match status" value="1"/>
</dbReference>
<dbReference type="InterPro" id="IPR001948">
    <property type="entry name" value="Peptidase_M18"/>
</dbReference>
<dbReference type="Proteomes" id="UP000298030">
    <property type="component" value="Unassembled WGS sequence"/>
</dbReference>
<keyword evidence="6 11" id="KW-0645">Protease</keyword>
<dbReference type="Pfam" id="PF02127">
    <property type="entry name" value="Peptidase_M18"/>
    <property type="match status" value="1"/>
</dbReference>
<evidence type="ECO:0000256" key="1">
    <source>
        <dbReference type="ARBA" id="ARBA00001335"/>
    </source>
</evidence>
<evidence type="ECO:0000256" key="11">
    <source>
        <dbReference type="RuleBase" id="RU004386"/>
    </source>
</evidence>
<keyword evidence="10 11" id="KW-0482">Metalloprotease</keyword>
<dbReference type="EMBL" id="QPFP01000024">
    <property type="protein sequence ID" value="TEB30152.1"/>
    <property type="molecule type" value="Genomic_DNA"/>
</dbReference>
<sequence length="471" mass="51871">MLYPAAPEAATRFLKFVNASPTPFHAVHQAATRLESVGFKKIREKDEWEKDLQPGGKYYFTRNQGALVAFTLPQKWKQGAGLSIVATHVDSPNLKIRPISKRTKQGYLQVGVETYGGGIWHSWLDRDLSIAGRVVISDKNGSFNSKLIKIDQPILRIPTLAIHLDRGVNDNFKFNQETEFVPILGLIQDQLNATKSDDKDKLIPPPKNASSVQENHHPQLLELLSKELSVAPEEIHDFELSLYDTQPSVLGGINNEFIFSPRCDNLVSSFCAVEAIAESSAASYFPTLEGNVNCIALFNHEEIGSVSTTGAESTLIPLLLNRLSPTPATLSQSISQSFLISADMGHAIHPNYTAKHEDKHKPVMNGGIAIKTNAKQRYASDAIGSFIVKQLVERRGGRVQEFEVRNDMPCGSTVGPMLSKLGIRTVDVGNPMLSMHSCRETAGSHDVQHAIDLFGAFFEGFVELDKNLTVD</sequence>
<evidence type="ECO:0000256" key="3">
    <source>
        <dbReference type="ARBA" id="ARBA00008290"/>
    </source>
</evidence>
<comment type="similarity">
    <text evidence="3 11">Belongs to the peptidase M18 family.</text>
</comment>
<dbReference type="SUPFAM" id="SSF53187">
    <property type="entry name" value="Zn-dependent exopeptidases"/>
    <property type="match status" value="1"/>
</dbReference>
<evidence type="ECO:0000256" key="4">
    <source>
        <dbReference type="ARBA" id="ARBA00011965"/>
    </source>
</evidence>
<keyword evidence="7 11" id="KW-0479">Metal-binding</keyword>
<evidence type="ECO:0000313" key="12">
    <source>
        <dbReference type="EMBL" id="TEB30152.1"/>
    </source>
</evidence>
<keyword evidence="5 11" id="KW-0031">Aminopeptidase</keyword>
<proteinExistence type="inferred from homology"/>
<dbReference type="FunFam" id="2.30.250.10:FF:000001">
    <property type="entry name" value="Aspartyl aminopeptidase 1"/>
    <property type="match status" value="1"/>
</dbReference>
<dbReference type="SUPFAM" id="SSF101821">
    <property type="entry name" value="Aminopeptidase/glucanase lid domain"/>
    <property type="match status" value="1"/>
</dbReference>
<dbReference type="GO" id="GO:0008237">
    <property type="term" value="F:metallopeptidase activity"/>
    <property type="evidence" value="ECO:0007669"/>
    <property type="project" value="UniProtKB-KW"/>
</dbReference>
<gene>
    <name evidence="12" type="ORF">FA13DRAFT_1733965</name>
</gene>
<comment type="caution">
    <text evidence="12">The sequence shown here is derived from an EMBL/GenBank/DDBJ whole genome shotgun (WGS) entry which is preliminary data.</text>
</comment>
<accession>A0A4Y7T976</accession>
<comment type="cofactor">
    <cofactor evidence="2">
        <name>Zn(2+)</name>
        <dbReference type="ChEBI" id="CHEBI:29105"/>
    </cofactor>
</comment>
<dbReference type="Gene3D" id="2.30.250.10">
    <property type="entry name" value="Aminopeptidase i, Domain 2"/>
    <property type="match status" value="1"/>
</dbReference>
<keyword evidence="9 11" id="KW-0862">Zinc</keyword>
<evidence type="ECO:0000256" key="8">
    <source>
        <dbReference type="ARBA" id="ARBA00022801"/>
    </source>
</evidence>
<comment type="catalytic activity">
    <reaction evidence="1">
        <text>Release of an N-terminal aspartate or glutamate from a peptide, with a preference for aspartate.</text>
        <dbReference type="EC" id="3.4.11.21"/>
    </reaction>
</comment>
<dbReference type="NCBIfam" id="NF002759">
    <property type="entry name" value="PRK02813.1"/>
    <property type="match status" value="1"/>
</dbReference>
<keyword evidence="8 11" id="KW-0378">Hydrolase</keyword>
<name>A0A4Y7T976_COPMI</name>
<evidence type="ECO:0000256" key="9">
    <source>
        <dbReference type="ARBA" id="ARBA00022833"/>
    </source>
</evidence>
<keyword evidence="13" id="KW-1185">Reference proteome</keyword>
<dbReference type="GO" id="GO:0006508">
    <property type="term" value="P:proteolysis"/>
    <property type="evidence" value="ECO:0007669"/>
    <property type="project" value="UniProtKB-KW"/>
</dbReference>
<evidence type="ECO:0000313" key="13">
    <source>
        <dbReference type="Proteomes" id="UP000298030"/>
    </source>
</evidence>
<evidence type="ECO:0000256" key="6">
    <source>
        <dbReference type="ARBA" id="ARBA00022670"/>
    </source>
</evidence>
<evidence type="ECO:0000256" key="7">
    <source>
        <dbReference type="ARBA" id="ARBA00022723"/>
    </source>
</evidence>
<evidence type="ECO:0000256" key="5">
    <source>
        <dbReference type="ARBA" id="ARBA00022438"/>
    </source>
</evidence>
<evidence type="ECO:0000256" key="2">
    <source>
        <dbReference type="ARBA" id="ARBA00001947"/>
    </source>
</evidence>
<dbReference type="GO" id="GO:0004177">
    <property type="term" value="F:aminopeptidase activity"/>
    <property type="evidence" value="ECO:0007669"/>
    <property type="project" value="UniProtKB-KW"/>
</dbReference>
<dbReference type="OrthoDB" id="9880441at2759"/>
<dbReference type="EC" id="3.4.11.21" evidence="4"/>
<dbReference type="PRINTS" id="PR00932">
    <property type="entry name" value="AMINO1PTASE"/>
</dbReference>
<dbReference type="PANTHER" id="PTHR28570">
    <property type="entry name" value="ASPARTYL AMINOPEPTIDASE"/>
    <property type="match status" value="1"/>
</dbReference>
<dbReference type="STRING" id="71717.A0A4Y7T976"/>
<dbReference type="InterPro" id="IPR023358">
    <property type="entry name" value="Peptidase_M18_dom2"/>
</dbReference>
<dbReference type="GO" id="GO:0000324">
    <property type="term" value="C:fungal-type vacuole"/>
    <property type="evidence" value="ECO:0007669"/>
    <property type="project" value="TreeGrafter"/>
</dbReference>